<dbReference type="InterPro" id="IPR011008">
    <property type="entry name" value="Dimeric_a/b-barrel"/>
</dbReference>
<dbReference type="EMBL" id="BAAAGX010000012">
    <property type="protein sequence ID" value="GAA0245100.1"/>
    <property type="molecule type" value="Genomic_DNA"/>
</dbReference>
<dbReference type="PRINTS" id="PR00033">
    <property type="entry name" value="HTHASNC"/>
</dbReference>
<proteinExistence type="predicted"/>
<keyword evidence="2" id="KW-0238">DNA-binding</keyword>
<dbReference type="PANTHER" id="PTHR30154">
    <property type="entry name" value="LEUCINE-RESPONSIVE REGULATORY PROTEIN"/>
    <property type="match status" value="1"/>
</dbReference>
<protein>
    <submittedName>
        <fullName evidence="5">Lrp/AsnC family transcriptional regulator</fullName>
    </submittedName>
</protein>
<dbReference type="Gene3D" id="1.10.10.10">
    <property type="entry name" value="Winged helix-like DNA-binding domain superfamily/Winged helix DNA-binding domain"/>
    <property type="match status" value="2"/>
</dbReference>
<dbReference type="SUPFAM" id="SSF54909">
    <property type="entry name" value="Dimeric alpha+beta barrel"/>
    <property type="match status" value="1"/>
</dbReference>
<evidence type="ECO:0000256" key="1">
    <source>
        <dbReference type="ARBA" id="ARBA00023015"/>
    </source>
</evidence>
<dbReference type="PROSITE" id="PS50956">
    <property type="entry name" value="HTH_ASNC_2"/>
    <property type="match status" value="1"/>
</dbReference>
<evidence type="ECO:0000313" key="6">
    <source>
        <dbReference type="Proteomes" id="UP001500967"/>
    </source>
</evidence>
<dbReference type="PANTHER" id="PTHR30154:SF34">
    <property type="entry name" value="TRANSCRIPTIONAL REGULATOR AZLB"/>
    <property type="match status" value="1"/>
</dbReference>
<comment type="caution">
    <text evidence="5">The sequence shown here is derived from an EMBL/GenBank/DDBJ whole genome shotgun (WGS) entry which is preliminary data.</text>
</comment>
<gene>
    <name evidence="5" type="ORF">GCM10009539_33180</name>
</gene>
<dbReference type="Gene3D" id="3.30.70.920">
    <property type="match status" value="1"/>
</dbReference>
<evidence type="ECO:0000256" key="3">
    <source>
        <dbReference type="ARBA" id="ARBA00023163"/>
    </source>
</evidence>
<keyword evidence="1" id="KW-0805">Transcription regulation</keyword>
<dbReference type="RefSeq" id="WP_344649731.1">
    <property type="nucleotide sequence ID" value="NZ_BAAAGX010000012.1"/>
</dbReference>
<dbReference type="Pfam" id="PF01037">
    <property type="entry name" value="AsnC_trans_reg"/>
    <property type="match status" value="1"/>
</dbReference>
<dbReference type="InterPro" id="IPR019887">
    <property type="entry name" value="Tscrpt_reg_AsnC/Lrp_C"/>
</dbReference>
<evidence type="ECO:0000313" key="5">
    <source>
        <dbReference type="EMBL" id="GAA0245100.1"/>
    </source>
</evidence>
<dbReference type="InterPro" id="IPR000485">
    <property type="entry name" value="AsnC-type_HTH_dom"/>
</dbReference>
<dbReference type="InterPro" id="IPR036388">
    <property type="entry name" value="WH-like_DNA-bd_sf"/>
</dbReference>
<dbReference type="InterPro" id="IPR036390">
    <property type="entry name" value="WH_DNA-bd_sf"/>
</dbReference>
<name>A0ABP3DZM7_9ACTN</name>
<evidence type="ECO:0000256" key="2">
    <source>
        <dbReference type="ARBA" id="ARBA00023125"/>
    </source>
</evidence>
<sequence>MDLDDLDRQLAHALQLDGRAPFSRVAAVLGTSDRTLARRYERLRSTGVLRVVGLPHAAALGHVDWLVRMRCSPDAAMPVASALAQRADTSWVTILSGGTEINCITRTRRLQDEGELLLQKLPRASGVAAVSAHCMLRSVAGTSGWPGRTAALDASQIAALTPPAAVAPAAPVAGEPVRATTADNQLLAKLAKDGRASFPALAAATGWSESTVRRRIEALHRGGVLYFDVDVEPAVLGFTAEAALWLTVDASALTAVGRALADHPQIAYAAAVTGPSNISAAVVCRDLDELYDYLADGIGALPGVHRTETAPVVRRLKGAGTLLAF</sequence>
<reference evidence="6" key="1">
    <citation type="journal article" date="2019" name="Int. J. Syst. Evol. Microbiol.">
        <title>The Global Catalogue of Microorganisms (GCM) 10K type strain sequencing project: providing services to taxonomists for standard genome sequencing and annotation.</title>
        <authorList>
            <consortium name="The Broad Institute Genomics Platform"/>
            <consortium name="The Broad Institute Genome Sequencing Center for Infectious Disease"/>
            <person name="Wu L."/>
            <person name="Ma J."/>
        </authorList>
    </citation>
    <scope>NUCLEOTIDE SEQUENCE [LARGE SCALE GENOMIC DNA]</scope>
    <source>
        <strain evidence="6">JCM 10425</strain>
    </source>
</reference>
<accession>A0ABP3DZM7</accession>
<keyword evidence="3" id="KW-0804">Transcription</keyword>
<dbReference type="InterPro" id="IPR019888">
    <property type="entry name" value="Tscrpt_reg_AsnC-like"/>
</dbReference>
<organism evidence="5 6">
    <name type="scientific">Cryptosporangium japonicum</name>
    <dbReference type="NCBI Taxonomy" id="80872"/>
    <lineage>
        <taxon>Bacteria</taxon>
        <taxon>Bacillati</taxon>
        <taxon>Actinomycetota</taxon>
        <taxon>Actinomycetes</taxon>
        <taxon>Cryptosporangiales</taxon>
        <taxon>Cryptosporangiaceae</taxon>
        <taxon>Cryptosporangium</taxon>
    </lineage>
</organism>
<dbReference type="SMART" id="SM00344">
    <property type="entry name" value="HTH_ASNC"/>
    <property type="match status" value="1"/>
</dbReference>
<feature type="domain" description="HTH asnC-type" evidence="4">
    <location>
        <begin position="185"/>
        <end position="239"/>
    </location>
</feature>
<dbReference type="SUPFAM" id="SSF46785">
    <property type="entry name" value="Winged helix' DNA-binding domain"/>
    <property type="match status" value="2"/>
</dbReference>
<keyword evidence="6" id="KW-1185">Reference proteome</keyword>
<evidence type="ECO:0000259" key="4">
    <source>
        <dbReference type="PROSITE" id="PS50956"/>
    </source>
</evidence>
<dbReference type="Pfam" id="PF13404">
    <property type="entry name" value="HTH_AsnC-type"/>
    <property type="match status" value="2"/>
</dbReference>
<dbReference type="Proteomes" id="UP001500967">
    <property type="component" value="Unassembled WGS sequence"/>
</dbReference>